<feature type="compositionally biased region" description="Low complexity" evidence="1">
    <location>
        <begin position="96"/>
        <end position="106"/>
    </location>
</feature>
<feature type="compositionally biased region" description="Acidic residues" evidence="1">
    <location>
        <begin position="259"/>
        <end position="268"/>
    </location>
</feature>
<accession>A0ABR3C6G7</accession>
<protein>
    <submittedName>
        <fullName evidence="2">Uncharacterized protein</fullName>
    </submittedName>
</protein>
<feature type="region of interest" description="Disordered" evidence="1">
    <location>
        <begin position="96"/>
        <end position="273"/>
    </location>
</feature>
<dbReference type="Proteomes" id="UP001430584">
    <property type="component" value="Unassembled WGS sequence"/>
</dbReference>
<feature type="region of interest" description="Disordered" evidence="1">
    <location>
        <begin position="296"/>
        <end position="349"/>
    </location>
</feature>
<keyword evidence="3" id="KW-1185">Reference proteome</keyword>
<sequence>MSERQSNTTSASSTPTNSSSSYYSTSATSHSSTPTPTVLELAPTPAPSRNPSLFPGAENSPAGLYGGRGPHLTAAQPGRQFANNADYINALAAAAQASLQSAPSSPGADLPITRSSGKRNSIYGLSGGGGSAAEGGGGVAQEPSLSLLPERLSGLQVNEEREAEKDEKIDEENGDRGWRNEEAGGPMDPQPPEQQQQQQQPFGDAVRGSFLDVDSSTPVTTPGDVAGAVDYLHSGLRSEDRSDVAGGPVSSTAARNVDEMEVEDEEGAYEGFTDPFARARAGVSVAKGEGLVSQAGAMMNGQQERSLPQERAVNGRQQSWSEQDFRHEMTARLSKGEPMQGYESTSEKQ</sequence>
<dbReference type="GeneID" id="92012700"/>
<evidence type="ECO:0000313" key="2">
    <source>
        <dbReference type="EMBL" id="KAL0256223.1"/>
    </source>
</evidence>
<dbReference type="EMBL" id="JAJVCZ030000009">
    <property type="protein sequence ID" value="KAL0256223.1"/>
    <property type="molecule type" value="Genomic_DNA"/>
</dbReference>
<feature type="compositionally biased region" description="Gly residues" evidence="1">
    <location>
        <begin position="125"/>
        <end position="139"/>
    </location>
</feature>
<feature type="compositionally biased region" description="Low complexity" evidence="1">
    <location>
        <begin position="142"/>
        <end position="155"/>
    </location>
</feature>
<feature type="region of interest" description="Disordered" evidence="1">
    <location>
        <begin position="1"/>
        <end position="76"/>
    </location>
</feature>
<comment type="caution">
    <text evidence="2">The sequence shown here is derived from an EMBL/GenBank/DDBJ whole genome shotgun (WGS) entry which is preliminary data.</text>
</comment>
<reference evidence="2 3" key="1">
    <citation type="submission" date="2024-02" db="EMBL/GenBank/DDBJ databases">
        <title>De novo assembly and annotation of 12 fungi associated with fruit tree decline syndrome in Ontario, Canada.</title>
        <authorList>
            <person name="Sulman M."/>
            <person name="Ellouze W."/>
            <person name="Ilyukhin E."/>
        </authorList>
    </citation>
    <scope>NUCLEOTIDE SEQUENCE [LARGE SCALE GENOMIC DNA]</scope>
    <source>
        <strain evidence="2 3">FDS-637</strain>
    </source>
</reference>
<evidence type="ECO:0000313" key="3">
    <source>
        <dbReference type="Proteomes" id="UP001430584"/>
    </source>
</evidence>
<feature type="compositionally biased region" description="Basic and acidic residues" evidence="1">
    <location>
        <begin position="158"/>
        <end position="168"/>
    </location>
</feature>
<dbReference type="RefSeq" id="XP_066629252.1">
    <property type="nucleotide sequence ID" value="XM_066780023.1"/>
</dbReference>
<gene>
    <name evidence="2" type="ORF">SLS55_008615</name>
</gene>
<feature type="compositionally biased region" description="Low complexity" evidence="1">
    <location>
        <begin position="1"/>
        <end position="37"/>
    </location>
</feature>
<name>A0ABR3C6G7_9PEZI</name>
<evidence type="ECO:0000256" key="1">
    <source>
        <dbReference type="SAM" id="MobiDB-lite"/>
    </source>
</evidence>
<proteinExistence type="predicted"/>
<organism evidence="2 3">
    <name type="scientific">Diplodia seriata</name>
    <dbReference type="NCBI Taxonomy" id="420778"/>
    <lineage>
        <taxon>Eukaryota</taxon>
        <taxon>Fungi</taxon>
        <taxon>Dikarya</taxon>
        <taxon>Ascomycota</taxon>
        <taxon>Pezizomycotina</taxon>
        <taxon>Dothideomycetes</taxon>
        <taxon>Dothideomycetes incertae sedis</taxon>
        <taxon>Botryosphaeriales</taxon>
        <taxon>Botryosphaeriaceae</taxon>
        <taxon>Diplodia</taxon>
    </lineage>
</organism>